<evidence type="ECO:0000313" key="4">
    <source>
        <dbReference type="Proteomes" id="UP001596549"/>
    </source>
</evidence>
<comment type="caution">
    <text evidence="3">The sequence shown here is derived from an EMBL/GenBank/DDBJ whole genome shotgun (WGS) entry which is preliminary data.</text>
</comment>
<accession>A0ABW2NVW1</accession>
<dbReference type="PANTHER" id="PTHR43022">
    <property type="entry name" value="PROTEIN SMF"/>
    <property type="match status" value="1"/>
</dbReference>
<dbReference type="RefSeq" id="WP_379749443.1">
    <property type="nucleotide sequence ID" value="NZ_JBHTCP010000016.1"/>
</dbReference>
<dbReference type="InterPro" id="IPR057666">
    <property type="entry name" value="DrpA_SLOG"/>
</dbReference>
<evidence type="ECO:0000313" key="3">
    <source>
        <dbReference type="EMBL" id="MFC7372159.1"/>
    </source>
</evidence>
<sequence length="295" mass="33115">MDRERLLMLHHCEGIGWKHIHHFLTFDPTLEKIYKMSSRELSGFFHLKTDTAARLSRHLTVSSFKKLANFYRREKISLIVMGDEQYPSLLQCIFDPPWVLYAKGNIEYFSRTSISVVGTRNPTPYGISSLRQILVPLIEKGWTTVSGLAAGIDTEVHRLSVISQRPTIAVLGHGLGTLYPSRNAELAGMIEQQGILVTEFPFYNKPNKWQFPQRNRIISGLSPGTLVVEAREKSGSLITADQALDQGREVFAVPGPIHEPCSFGTNSLIQNGAKLTACSDDILTEYPKYFSKAFS</sequence>
<feature type="domain" description="Smf/DprA SLOG" evidence="2">
    <location>
        <begin position="78"/>
        <end position="286"/>
    </location>
</feature>
<dbReference type="Gene3D" id="3.40.50.450">
    <property type="match status" value="1"/>
</dbReference>
<keyword evidence="4" id="KW-1185">Reference proteome</keyword>
<proteinExistence type="inferred from homology"/>
<dbReference type="EMBL" id="JBHTCP010000016">
    <property type="protein sequence ID" value="MFC7372159.1"/>
    <property type="molecule type" value="Genomic_DNA"/>
</dbReference>
<evidence type="ECO:0000256" key="1">
    <source>
        <dbReference type="ARBA" id="ARBA00006525"/>
    </source>
</evidence>
<dbReference type="Pfam" id="PF02481">
    <property type="entry name" value="DNA_processg_A"/>
    <property type="match status" value="1"/>
</dbReference>
<organism evidence="3 4">
    <name type="scientific">Fictibacillus iocasae</name>
    <dbReference type="NCBI Taxonomy" id="2715437"/>
    <lineage>
        <taxon>Bacteria</taxon>
        <taxon>Bacillati</taxon>
        <taxon>Bacillota</taxon>
        <taxon>Bacilli</taxon>
        <taxon>Bacillales</taxon>
        <taxon>Fictibacillaceae</taxon>
        <taxon>Fictibacillus</taxon>
    </lineage>
</organism>
<dbReference type="SUPFAM" id="SSF102405">
    <property type="entry name" value="MCP/YpsA-like"/>
    <property type="match status" value="1"/>
</dbReference>
<comment type="similarity">
    <text evidence="1">Belongs to the DprA/Smf family.</text>
</comment>
<dbReference type="NCBIfam" id="TIGR00732">
    <property type="entry name" value="dprA"/>
    <property type="match status" value="1"/>
</dbReference>
<name>A0ABW2NVW1_9BACL</name>
<reference evidence="4" key="1">
    <citation type="journal article" date="2019" name="Int. J. Syst. Evol. Microbiol.">
        <title>The Global Catalogue of Microorganisms (GCM) 10K type strain sequencing project: providing services to taxonomists for standard genome sequencing and annotation.</title>
        <authorList>
            <consortium name="The Broad Institute Genomics Platform"/>
            <consortium name="The Broad Institute Genome Sequencing Center for Infectious Disease"/>
            <person name="Wu L."/>
            <person name="Ma J."/>
        </authorList>
    </citation>
    <scope>NUCLEOTIDE SEQUENCE [LARGE SCALE GENOMIC DNA]</scope>
    <source>
        <strain evidence="4">NBRC 106396</strain>
    </source>
</reference>
<dbReference type="InterPro" id="IPR003488">
    <property type="entry name" value="DprA"/>
</dbReference>
<evidence type="ECO:0000259" key="2">
    <source>
        <dbReference type="Pfam" id="PF02481"/>
    </source>
</evidence>
<dbReference type="Proteomes" id="UP001596549">
    <property type="component" value="Unassembled WGS sequence"/>
</dbReference>
<dbReference type="PANTHER" id="PTHR43022:SF1">
    <property type="entry name" value="PROTEIN SMF"/>
    <property type="match status" value="1"/>
</dbReference>
<protein>
    <submittedName>
        <fullName evidence="3">DNA-processing protein DprA</fullName>
    </submittedName>
</protein>
<gene>
    <name evidence="3" type="primary">dprA</name>
    <name evidence="3" type="ORF">ACFQPF_10730</name>
</gene>